<dbReference type="Proteomes" id="UP000299102">
    <property type="component" value="Unassembled WGS sequence"/>
</dbReference>
<dbReference type="STRING" id="151549.A0A4C1TSF6"/>
<dbReference type="AlphaFoldDB" id="A0A4C1TSF6"/>
<evidence type="ECO:0000256" key="1">
    <source>
        <dbReference type="SAM" id="MobiDB-lite"/>
    </source>
</evidence>
<dbReference type="OrthoDB" id="10057873at2759"/>
<gene>
    <name evidence="2" type="ORF">EVAR_101906_1</name>
</gene>
<sequence>MAKCQAVWNLCARSPKACEIYLEITGKSPTSPCPTRWNSYYDCITDILKVQETINEVLRKLGLAVLKEIEVQFLIEYINTSKPISEAIRSLKGDKETFYGCLQPELYRMHKMLDLLKQENPVYCDSILAAVSYPFFKLKWVPRAEKGYVKELFIAELRRFKQEDFKSAHPQTSTLKKKQKSESYYMFNDSDSSTTSTDGNSSTCTDLETL</sequence>
<dbReference type="InterPro" id="IPR012337">
    <property type="entry name" value="RNaseH-like_sf"/>
</dbReference>
<dbReference type="EMBL" id="BGZK01000083">
    <property type="protein sequence ID" value="GBP16878.1"/>
    <property type="molecule type" value="Genomic_DNA"/>
</dbReference>
<protein>
    <submittedName>
        <fullName evidence="2">Uncharacterized protein</fullName>
    </submittedName>
</protein>
<evidence type="ECO:0000313" key="2">
    <source>
        <dbReference type="EMBL" id="GBP16878.1"/>
    </source>
</evidence>
<feature type="region of interest" description="Disordered" evidence="1">
    <location>
        <begin position="189"/>
        <end position="210"/>
    </location>
</feature>
<comment type="caution">
    <text evidence="2">The sequence shown here is derived from an EMBL/GenBank/DDBJ whole genome shotgun (WGS) entry which is preliminary data.</text>
</comment>
<name>A0A4C1TSF6_EUMVA</name>
<keyword evidence="3" id="KW-1185">Reference proteome</keyword>
<dbReference type="SUPFAM" id="SSF53098">
    <property type="entry name" value="Ribonuclease H-like"/>
    <property type="match status" value="1"/>
</dbReference>
<evidence type="ECO:0000313" key="3">
    <source>
        <dbReference type="Proteomes" id="UP000299102"/>
    </source>
</evidence>
<reference evidence="2 3" key="1">
    <citation type="journal article" date="2019" name="Commun. Biol.">
        <title>The bagworm genome reveals a unique fibroin gene that provides high tensile strength.</title>
        <authorList>
            <person name="Kono N."/>
            <person name="Nakamura H."/>
            <person name="Ohtoshi R."/>
            <person name="Tomita M."/>
            <person name="Numata K."/>
            <person name="Arakawa K."/>
        </authorList>
    </citation>
    <scope>NUCLEOTIDE SEQUENCE [LARGE SCALE GENOMIC DNA]</scope>
</reference>
<proteinExistence type="predicted"/>
<accession>A0A4C1TSF6</accession>
<organism evidence="2 3">
    <name type="scientific">Eumeta variegata</name>
    <name type="common">Bagworm moth</name>
    <name type="synonym">Eumeta japonica</name>
    <dbReference type="NCBI Taxonomy" id="151549"/>
    <lineage>
        <taxon>Eukaryota</taxon>
        <taxon>Metazoa</taxon>
        <taxon>Ecdysozoa</taxon>
        <taxon>Arthropoda</taxon>
        <taxon>Hexapoda</taxon>
        <taxon>Insecta</taxon>
        <taxon>Pterygota</taxon>
        <taxon>Neoptera</taxon>
        <taxon>Endopterygota</taxon>
        <taxon>Lepidoptera</taxon>
        <taxon>Glossata</taxon>
        <taxon>Ditrysia</taxon>
        <taxon>Tineoidea</taxon>
        <taxon>Psychidae</taxon>
        <taxon>Oiketicinae</taxon>
        <taxon>Eumeta</taxon>
    </lineage>
</organism>